<dbReference type="InterPro" id="IPR049382">
    <property type="entry name" value="FGGY_C_2"/>
</dbReference>
<proteinExistence type="predicted"/>
<dbReference type="Pfam" id="PF21546">
    <property type="entry name" value="FGGY_C_2"/>
    <property type="match status" value="1"/>
</dbReference>
<dbReference type="Proteomes" id="UP000216361">
    <property type="component" value="Unassembled WGS sequence"/>
</dbReference>
<dbReference type="SUPFAM" id="SSF53067">
    <property type="entry name" value="Actin-like ATPase domain"/>
    <property type="match status" value="1"/>
</dbReference>
<keyword evidence="3" id="KW-1185">Reference proteome</keyword>
<feature type="domain" description="Carbohydrate kinase FGGY C-terminal" evidence="1">
    <location>
        <begin position="243"/>
        <end position="414"/>
    </location>
</feature>
<evidence type="ECO:0000313" key="3">
    <source>
        <dbReference type="Proteomes" id="UP000216361"/>
    </source>
</evidence>
<dbReference type="Gene3D" id="3.30.420.40">
    <property type="match status" value="3"/>
</dbReference>
<accession>A0A255XWK1</accession>
<gene>
    <name evidence="2" type="ORF">CHR90_03745</name>
</gene>
<sequence>MAIAVFDCGKTNLKLCVLDGERLVWSATRPNAPLVAPPYPHADAAGAEAWLREKLTEAAQRFAITDLVPVTHGACAALVTAAGDLALPILDYETPLPEAVAYTAARPDFTETLSPDLPLGLNLGRQIFWLQQQFPAEFARAHWLLTYPQYWAFRLTGRAVSEVTSLGCHTDLWAPGAQHFSSLVTAQGWGGLFPPLAAAGDTVGTITPVVAAQTGLSPDCRVRAGIHDSNASFLRHRLAADGVFSVVSTGTWIIAMSGGGAMPALDPARDCLANVDAFGTPVPCARFMGGREYQRLTNGQGHPNAARAERLAAAGAMILPGFSETGGPFPGRAGEIRAGALSPDDRASLASLYLALMTDVCLDLCGSAGPIQIEGPMAANALYAGVLAALRPAQTVALSEDVAGTLLGAALLAGVDLPPPAAVAVPPLAGAWPAYRQAWRAALDKPA</sequence>
<evidence type="ECO:0000313" key="2">
    <source>
        <dbReference type="EMBL" id="OYQ20775.1"/>
    </source>
</evidence>
<dbReference type="EMBL" id="NOXS01000026">
    <property type="protein sequence ID" value="OYQ20775.1"/>
    <property type="molecule type" value="Genomic_DNA"/>
</dbReference>
<dbReference type="OrthoDB" id="9786272at2"/>
<dbReference type="CDD" id="cd07772">
    <property type="entry name" value="ASKHA_NBD_FGGY_NaCK-like"/>
    <property type="match status" value="1"/>
</dbReference>
<reference evidence="2 3" key="1">
    <citation type="submission" date="2017-07" db="EMBL/GenBank/DDBJ databases">
        <title>Elstera cyanobacteriorum sp. nov., a novel bacterium isolated from cyanobacterial aggregates in a eutrophic lake.</title>
        <authorList>
            <person name="Cai H."/>
        </authorList>
    </citation>
    <scope>NUCLEOTIDE SEQUENCE [LARGE SCALE GENOMIC DNA]</scope>
    <source>
        <strain evidence="2 3">TH019</strain>
    </source>
</reference>
<protein>
    <recommendedName>
        <fullName evidence="1">Carbohydrate kinase FGGY C-terminal domain-containing protein</fullName>
    </recommendedName>
</protein>
<comment type="caution">
    <text evidence="2">The sequence shown here is derived from an EMBL/GenBank/DDBJ whole genome shotgun (WGS) entry which is preliminary data.</text>
</comment>
<dbReference type="AlphaFoldDB" id="A0A255XWK1"/>
<dbReference type="RefSeq" id="WP_094407642.1">
    <property type="nucleotide sequence ID" value="NZ_BMJZ01000001.1"/>
</dbReference>
<organism evidence="2 3">
    <name type="scientific">Elstera cyanobacteriorum</name>
    <dbReference type="NCBI Taxonomy" id="2022747"/>
    <lineage>
        <taxon>Bacteria</taxon>
        <taxon>Pseudomonadati</taxon>
        <taxon>Pseudomonadota</taxon>
        <taxon>Alphaproteobacteria</taxon>
        <taxon>Rhodospirillales</taxon>
        <taxon>Rhodospirillaceae</taxon>
        <taxon>Elstera</taxon>
    </lineage>
</organism>
<name>A0A255XWK1_9PROT</name>
<evidence type="ECO:0000259" key="1">
    <source>
        <dbReference type="Pfam" id="PF21546"/>
    </source>
</evidence>
<dbReference type="InterPro" id="IPR043129">
    <property type="entry name" value="ATPase_NBD"/>
</dbReference>